<dbReference type="Pfam" id="PF13527">
    <property type="entry name" value="Acetyltransf_9"/>
    <property type="match status" value="1"/>
</dbReference>
<dbReference type="Gene3D" id="3.40.630.30">
    <property type="match status" value="2"/>
</dbReference>
<dbReference type="Proteomes" id="UP001172756">
    <property type="component" value="Unassembled WGS sequence"/>
</dbReference>
<comment type="caution">
    <text evidence="6">The sequence shown here is derived from an EMBL/GenBank/DDBJ whole genome shotgun (WGS) entry which is preliminary data.</text>
</comment>
<comment type="caution">
    <text evidence="4">Lacks conserved residue(s) required for the propagation of feature annotation.</text>
</comment>
<dbReference type="GO" id="GO:0030649">
    <property type="term" value="P:aminoglycoside antibiotic catabolic process"/>
    <property type="evidence" value="ECO:0007669"/>
    <property type="project" value="TreeGrafter"/>
</dbReference>
<dbReference type="InterPro" id="IPR016181">
    <property type="entry name" value="Acyl_CoA_acyltransferase"/>
</dbReference>
<dbReference type="Pfam" id="PF13530">
    <property type="entry name" value="SCP2_2"/>
    <property type="match status" value="1"/>
</dbReference>
<dbReference type="PANTHER" id="PTHR37817:SF1">
    <property type="entry name" value="N-ACETYLTRANSFERASE EIS"/>
    <property type="match status" value="1"/>
</dbReference>
<proteinExistence type="inferred from homology"/>
<dbReference type="CDD" id="cd04301">
    <property type="entry name" value="NAT_SF"/>
    <property type="match status" value="1"/>
</dbReference>
<dbReference type="InterPro" id="IPR041380">
    <property type="entry name" value="Acetyltransf_17"/>
</dbReference>
<dbReference type="Pfam" id="PF17668">
    <property type="entry name" value="Acetyltransf_17"/>
    <property type="match status" value="1"/>
</dbReference>
<feature type="active site" description="Proton donor" evidence="4">
    <location>
        <position position="133"/>
    </location>
</feature>
<evidence type="ECO:0000313" key="6">
    <source>
        <dbReference type="EMBL" id="MDN4483115.1"/>
    </source>
</evidence>
<dbReference type="InterPro" id="IPR025559">
    <property type="entry name" value="Eis_dom"/>
</dbReference>
<dbReference type="HAMAP" id="MF_01812">
    <property type="entry name" value="Eis"/>
    <property type="match status" value="1"/>
</dbReference>
<organism evidence="6 7">
    <name type="scientific">Demequina lignilytica</name>
    <dbReference type="NCBI Taxonomy" id="3051663"/>
    <lineage>
        <taxon>Bacteria</taxon>
        <taxon>Bacillati</taxon>
        <taxon>Actinomycetota</taxon>
        <taxon>Actinomycetes</taxon>
        <taxon>Micrococcales</taxon>
        <taxon>Demequinaceae</taxon>
        <taxon>Demequina</taxon>
    </lineage>
</organism>
<evidence type="ECO:0000259" key="5">
    <source>
        <dbReference type="PROSITE" id="PS51186"/>
    </source>
</evidence>
<reference evidence="6 7" key="1">
    <citation type="submission" date="2023-06" db="EMBL/GenBank/DDBJ databases">
        <title>SYSU T0a273.</title>
        <authorList>
            <person name="Gao L."/>
            <person name="Fang B.-Z."/>
            <person name="Li W.-J."/>
        </authorList>
    </citation>
    <scope>NUCLEOTIDE SEQUENCE [LARGE SCALE GENOMIC DNA]</scope>
    <source>
        <strain evidence="6 7">SYSU T0a273</strain>
    </source>
</reference>
<evidence type="ECO:0000313" key="7">
    <source>
        <dbReference type="Proteomes" id="UP001172756"/>
    </source>
</evidence>
<keyword evidence="3 4" id="KW-0012">Acyltransferase</keyword>
<name>A0AB35MHE2_9MICO</name>
<protein>
    <submittedName>
        <fullName evidence="6">GNAT family N-acetyltransferase</fullName>
        <ecNumber evidence="6">2.3.1.-</ecNumber>
    </submittedName>
</protein>
<feature type="binding site" evidence="4">
    <location>
        <begin position="100"/>
        <end position="105"/>
    </location>
    <ligand>
        <name>acetyl-CoA</name>
        <dbReference type="ChEBI" id="CHEBI:57288"/>
    </ligand>
</feature>
<gene>
    <name evidence="6" type="ORF">QQ002_06140</name>
</gene>
<dbReference type="InterPro" id="IPR036527">
    <property type="entry name" value="SCP2_sterol-bd_dom_sf"/>
</dbReference>
<keyword evidence="2 4" id="KW-0808">Transferase</keyword>
<dbReference type="PANTHER" id="PTHR37817">
    <property type="entry name" value="N-ACETYLTRANSFERASE EIS"/>
    <property type="match status" value="1"/>
</dbReference>
<dbReference type="Gene3D" id="3.30.1050.10">
    <property type="entry name" value="SCP2 sterol-binding domain"/>
    <property type="match status" value="1"/>
</dbReference>
<dbReference type="InterPro" id="IPR000182">
    <property type="entry name" value="GNAT_dom"/>
</dbReference>
<dbReference type="GO" id="GO:0034069">
    <property type="term" value="F:aminoglycoside N-acetyltransferase activity"/>
    <property type="evidence" value="ECO:0007669"/>
    <property type="project" value="TreeGrafter"/>
</dbReference>
<dbReference type="SUPFAM" id="SSF55718">
    <property type="entry name" value="SCP-like"/>
    <property type="match status" value="1"/>
</dbReference>
<evidence type="ECO:0000256" key="2">
    <source>
        <dbReference type="ARBA" id="ARBA00022679"/>
    </source>
</evidence>
<dbReference type="RefSeq" id="WP_301160059.1">
    <property type="nucleotide sequence ID" value="NZ_JAUHQB010000003.1"/>
</dbReference>
<feature type="binding site" evidence="4">
    <location>
        <begin position="92"/>
        <end position="94"/>
    </location>
    <ligand>
        <name>acetyl-CoA</name>
        <dbReference type="ChEBI" id="CHEBI:57288"/>
    </ligand>
</feature>
<dbReference type="NCBIfam" id="NF002367">
    <property type="entry name" value="PRK01346.1-4"/>
    <property type="match status" value="1"/>
</dbReference>
<comment type="similarity">
    <text evidence="1 4">Belongs to the acetyltransferase Eis family.</text>
</comment>
<dbReference type="InterPro" id="IPR022902">
    <property type="entry name" value="NAcTrfase_Eis"/>
</dbReference>
<feature type="domain" description="N-acetyltransferase" evidence="5">
    <location>
        <begin position="7"/>
        <end position="165"/>
    </location>
</feature>
<dbReference type="SUPFAM" id="SSF55729">
    <property type="entry name" value="Acyl-CoA N-acyltransferases (Nat)"/>
    <property type="match status" value="1"/>
</dbReference>
<feature type="active site" description="Proton acceptor; via carboxylate" evidence="4">
    <location>
        <position position="421"/>
    </location>
</feature>
<dbReference type="EMBL" id="JAUHQB010000003">
    <property type="protein sequence ID" value="MDN4483115.1"/>
    <property type="molecule type" value="Genomic_DNA"/>
</dbReference>
<comment type="subunit">
    <text evidence="4">Homohexamer; trimer of dimers.</text>
</comment>
<evidence type="ECO:0000256" key="1">
    <source>
        <dbReference type="ARBA" id="ARBA00009213"/>
    </source>
</evidence>
<dbReference type="AlphaFoldDB" id="A0AB35MHE2"/>
<dbReference type="InterPro" id="IPR051554">
    <property type="entry name" value="Acetyltransferase_Eis"/>
</dbReference>
<dbReference type="EC" id="2.3.1.-" evidence="6"/>
<accession>A0AB35MHE2</accession>
<evidence type="ECO:0000256" key="3">
    <source>
        <dbReference type="ARBA" id="ARBA00023315"/>
    </source>
</evidence>
<dbReference type="PROSITE" id="PS51186">
    <property type="entry name" value="GNAT"/>
    <property type="match status" value="1"/>
</dbReference>
<sequence>MSLAPGYRLIDVAPSRVSEVLRVASWAFADELKDEDLPHWETMTPVSRMLGVEIDDASRGTVGALAGVAATFRFGMRVPGGAEVPVAGLTGVGVHTGHRRRGLLTAMMAAHLEDARRRGEVASALYAAETPIYQRFGYGLATWQATVRVPRGAGLRPVPGSEDLLVAIEPVDPARHGPVIASVQARLTRPGSMTLADPEALAARFADPSVRHQSEPLRMLTVTTPDGDPRAFAMLRRRSAWGDDALPDGVVTTQELAALDAAAAHRLWSVLLDIDLMGTVTADPLALDDPLLHLLEDPRSARARIFDNLWLRLVDLPAALEARTYAADVDTVLEVDDPLLPDNAGRWNLTVDGGHARVAPAPEATADVRLGIAELGAAYLGGATLAALASAGRVSARDAAALELASAAFGGAVAPVCNLHF</sequence>
<evidence type="ECO:0000256" key="4">
    <source>
        <dbReference type="HAMAP-Rule" id="MF_01812"/>
    </source>
</evidence>